<keyword evidence="2 8" id="KW-0813">Transport</keyword>
<evidence type="ECO:0000313" key="13">
    <source>
        <dbReference type="EMBL" id="MTH29569.1"/>
    </source>
</evidence>
<keyword evidence="7 8" id="KW-0998">Cell outer membrane</keyword>
<name>A0A7K1GM06_9FLAO</name>
<evidence type="ECO:0000256" key="1">
    <source>
        <dbReference type="ARBA" id="ARBA00004571"/>
    </source>
</evidence>
<comment type="similarity">
    <text evidence="8 9">Belongs to the TonB-dependent receptor family.</text>
</comment>
<evidence type="ECO:0000256" key="2">
    <source>
        <dbReference type="ARBA" id="ARBA00022448"/>
    </source>
</evidence>
<evidence type="ECO:0000256" key="7">
    <source>
        <dbReference type="ARBA" id="ARBA00023237"/>
    </source>
</evidence>
<accession>A0A7K1GM06</accession>
<keyword evidence="6 8" id="KW-0472">Membrane</keyword>
<proteinExistence type="inferred from homology"/>
<dbReference type="RefSeq" id="WP_155035568.1">
    <property type="nucleotide sequence ID" value="NZ_JAYMMG010000013.1"/>
</dbReference>
<dbReference type="GO" id="GO:0009279">
    <property type="term" value="C:cell outer membrane"/>
    <property type="evidence" value="ECO:0007669"/>
    <property type="project" value="UniProtKB-SubCell"/>
</dbReference>
<dbReference type="NCBIfam" id="TIGR04056">
    <property type="entry name" value="OMP_RagA_SusC"/>
    <property type="match status" value="1"/>
</dbReference>
<dbReference type="Gene3D" id="2.170.130.10">
    <property type="entry name" value="TonB-dependent receptor, plug domain"/>
    <property type="match status" value="1"/>
</dbReference>
<feature type="signal peptide" evidence="10">
    <location>
        <begin position="1"/>
        <end position="21"/>
    </location>
</feature>
<comment type="caution">
    <text evidence="13">The sequence shown here is derived from an EMBL/GenBank/DDBJ whole genome shotgun (WGS) entry which is preliminary data.</text>
</comment>
<evidence type="ECO:0000256" key="8">
    <source>
        <dbReference type="PROSITE-ProRule" id="PRU01360"/>
    </source>
</evidence>
<evidence type="ECO:0000259" key="12">
    <source>
        <dbReference type="Pfam" id="PF07715"/>
    </source>
</evidence>
<evidence type="ECO:0000256" key="5">
    <source>
        <dbReference type="ARBA" id="ARBA00023077"/>
    </source>
</evidence>
<dbReference type="InterPro" id="IPR008969">
    <property type="entry name" value="CarboxyPept-like_regulatory"/>
</dbReference>
<protein>
    <submittedName>
        <fullName evidence="13">SusC/RagA family TonB-linked outer membrane protein</fullName>
    </submittedName>
</protein>
<dbReference type="PROSITE" id="PS52016">
    <property type="entry name" value="TONB_DEPENDENT_REC_3"/>
    <property type="match status" value="1"/>
</dbReference>
<organism evidence="13 14">
    <name type="scientific">Myroides pelagicus</name>
    <dbReference type="NCBI Taxonomy" id="270914"/>
    <lineage>
        <taxon>Bacteria</taxon>
        <taxon>Pseudomonadati</taxon>
        <taxon>Bacteroidota</taxon>
        <taxon>Flavobacteriia</taxon>
        <taxon>Flavobacteriales</taxon>
        <taxon>Flavobacteriaceae</taxon>
        <taxon>Myroides</taxon>
    </lineage>
</organism>
<dbReference type="SUPFAM" id="SSF49464">
    <property type="entry name" value="Carboxypeptidase regulatory domain-like"/>
    <property type="match status" value="1"/>
</dbReference>
<evidence type="ECO:0000259" key="11">
    <source>
        <dbReference type="Pfam" id="PF00593"/>
    </source>
</evidence>
<keyword evidence="4 8" id="KW-0812">Transmembrane</keyword>
<dbReference type="InterPro" id="IPR036942">
    <property type="entry name" value="Beta-barrel_TonB_sf"/>
</dbReference>
<dbReference type="Pfam" id="PF13715">
    <property type="entry name" value="CarbopepD_reg_2"/>
    <property type="match status" value="1"/>
</dbReference>
<keyword evidence="14" id="KW-1185">Reference proteome</keyword>
<dbReference type="InterPro" id="IPR023996">
    <property type="entry name" value="TonB-dep_OMP_SusC/RagA"/>
</dbReference>
<evidence type="ECO:0000256" key="4">
    <source>
        <dbReference type="ARBA" id="ARBA00022692"/>
    </source>
</evidence>
<dbReference type="InterPro" id="IPR039426">
    <property type="entry name" value="TonB-dep_rcpt-like"/>
</dbReference>
<dbReference type="Proteomes" id="UP000488936">
    <property type="component" value="Unassembled WGS sequence"/>
</dbReference>
<evidence type="ECO:0000256" key="10">
    <source>
        <dbReference type="SAM" id="SignalP"/>
    </source>
</evidence>
<evidence type="ECO:0000313" key="14">
    <source>
        <dbReference type="Proteomes" id="UP000488936"/>
    </source>
</evidence>
<dbReference type="OrthoDB" id="9768177at2"/>
<keyword evidence="10" id="KW-0732">Signal</keyword>
<dbReference type="Pfam" id="PF07715">
    <property type="entry name" value="Plug"/>
    <property type="match status" value="1"/>
</dbReference>
<feature type="domain" description="TonB-dependent receptor-like beta-barrel" evidence="11">
    <location>
        <begin position="451"/>
        <end position="805"/>
    </location>
</feature>
<dbReference type="Gene3D" id="2.40.170.20">
    <property type="entry name" value="TonB-dependent receptor, beta-barrel domain"/>
    <property type="match status" value="1"/>
</dbReference>
<feature type="chain" id="PRO_5029770912" evidence="10">
    <location>
        <begin position="22"/>
        <end position="1055"/>
    </location>
</feature>
<dbReference type="InterPro" id="IPR037066">
    <property type="entry name" value="Plug_dom_sf"/>
</dbReference>
<gene>
    <name evidence="13" type="ORF">GJV77_06485</name>
</gene>
<dbReference type="SUPFAM" id="SSF56935">
    <property type="entry name" value="Porins"/>
    <property type="match status" value="1"/>
</dbReference>
<dbReference type="EMBL" id="WMJY01000011">
    <property type="protein sequence ID" value="MTH29569.1"/>
    <property type="molecule type" value="Genomic_DNA"/>
</dbReference>
<sequence length="1055" mass="118122">MAKKLFILSFVLIVSSLTTWAQNKRIIKGKVLDDQGISLPGATIQIKESGLVTSSDLGGDFSLEVTDKETLLVSFIGYVTQEYKVQGNSEAKIYLKPDNTSLDELVITALGITKEEKKIGYSTQSVDPAIIQEVATPNVGNMLTGKVAGLEVSNPPGMLQSPKFSLRGKQPLVVIDGMPVSTDFFDVSAEDIADINVLKGTSASVLYGSRGRNGAILITTKGAKAEGVEVSVSQNTMMSAGFLVYPETQTSYGNGSNGKYEFWDGKDGGISDGDMNWGPKLGTGLLIPQWNSPIRDKVTGETIQWYGNVEGTKYNDKSRYERVALPWEYHDNLKEFLGTAVISKTSFSVTDKGERGSYRIGGEFTYNKDRVPSSSMYRGNLSFKSTTKITDKLTLDSKLAYNKVYSPNVPNYNYNPSGHMYTILIWMGHDVNGKDLKNNHWVPGMEGYRQANWNYAWYNNPWFGTSNFKNIWNKDVVNGQLQLSYEVNDDLVLQGRTSGIVTKNKTEVQSPKSYFNYSAPREGGYNYTATDRLDIEYDFLAMYTKFITDNIGMSVNAGASSRYYQFNEDFAATDGLTVPGVYNLGNSTGPVSARNKVVKKAVNSVYGSVEFDFYNAFFLSFSGRNDWSSSMAKSNRSYFYPSTSLSVLLSNLITLPESFDYLKLYSSWAQVSSDLDPYLLQATYSPVTPAFNGNQMVEYPNSILNPNLLPEKSNSFELGVATSLFKKRLGLDLTYYRVVDSNFLIEYPISEASGFKNMLVNGNEYTTNGVEVSLSGVVIDNNDFKWKSTVNWSMREKKLTKIYNDGEKYGNLHLNDRADAYYGDVWMKSPDGKVILDKTTGMPTRDPHKRYIGHMDPKWVLGWNNSLKYKNWAMNMSIDGIWGGIMRSEVVEKMWWGGKHPNSVMYRDAEYASGNPVFVPDGVNIVSGELKTDINGNVISDTRVFQDHTGTVSWQSWAQNYPYRARVTEDENKTFANMFDRTYFKLRSLALTYDFTDKLKSKRVSHLSATLTGYNLLMWKKSKGLYSDPDYSTGGSNDIQDPATRWIGLGLNIKF</sequence>
<dbReference type="InterPro" id="IPR000531">
    <property type="entry name" value="Beta-barrel_TonB"/>
</dbReference>
<feature type="domain" description="TonB-dependent receptor plug" evidence="12">
    <location>
        <begin position="117"/>
        <end position="214"/>
    </location>
</feature>
<evidence type="ECO:0000256" key="9">
    <source>
        <dbReference type="RuleBase" id="RU003357"/>
    </source>
</evidence>
<keyword evidence="3 8" id="KW-1134">Transmembrane beta strand</keyword>
<comment type="subcellular location">
    <subcellularLocation>
        <location evidence="1 8">Cell outer membrane</location>
        <topology evidence="1 8">Multi-pass membrane protein</topology>
    </subcellularLocation>
</comment>
<reference evidence="13 14" key="1">
    <citation type="journal article" date="2006" name="Int. J. Syst. Evol. Microbiol.">
        <title>Myroides pelagicus sp. nov., isolated from seawater in Thailand.</title>
        <authorList>
            <person name="Yoon J."/>
            <person name="Maneerat S."/>
            <person name="Kawai F."/>
            <person name="Yokota A."/>
        </authorList>
    </citation>
    <scope>NUCLEOTIDE SEQUENCE [LARGE SCALE GENOMIC DNA]</scope>
    <source>
        <strain evidence="13 14">SM1T</strain>
    </source>
</reference>
<evidence type="ECO:0000256" key="6">
    <source>
        <dbReference type="ARBA" id="ARBA00023136"/>
    </source>
</evidence>
<dbReference type="InterPro" id="IPR012910">
    <property type="entry name" value="Plug_dom"/>
</dbReference>
<dbReference type="Pfam" id="PF00593">
    <property type="entry name" value="TonB_dep_Rec_b-barrel"/>
    <property type="match status" value="1"/>
</dbReference>
<dbReference type="AlphaFoldDB" id="A0A7K1GM06"/>
<keyword evidence="5 9" id="KW-0798">TonB box</keyword>
<evidence type="ECO:0000256" key="3">
    <source>
        <dbReference type="ARBA" id="ARBA00022452"/>
    </source>
</evidence>